<proteinExistence type="inferred from homology"/>
<feature type="domain" description="RNA polymerase Rpb1" evidence="10">
    <location>
        <begin position="3263"/>
        <end position="3342"/>
    </location>
</feature>
<keyword evidence="12" id="KW-0150">Chloroplast</keyword>
<evidence type="ECO:0000256" key="9">
    <source>
        <dbReference type="SAM" id="MobiDB-lite"/>
    </source>
</evidence>
<dbReference type="InterPro" id="IPR042102">
    <property type="entry name" value="RNA_pol_Rpb1_3_sf"/>
</dbReference>
<comment type="catalytic activity">
    <reaction evidence="8">
        <text>RNA(n) + a ribonucleoside 5'-triphosphate = RNA(n+1) + diphosphate</text>
        <dbReference type="Rhea" id="RHEA:21248"/>
        <dbReference type="Rhea" id="RHEA-COMP:14527"/>
        <dbReference type="Rhea" id="RHEA-COMP:17342"/>
        <dbReference type="ChEBI" id="CHEBI:33019"/>
        <dbReference type="ChEBI" id="CHEBI:61557"/>
        <dbReference type="ChEBI" id="CHEBI:140395"/>
        <dbReference type="EC" id="2.7.7.6"/>
    </reaction>
</comment>
<feature type="region of interest" description="Disordered" evidence="9">
    <location>
        <begin position="1716"/>
        <end position="1743"/>
    </location>
</feature>
<dbReference type="GO" id="GO:0003899">
    <property type="term" value="F:DNA-directed RNA polymerase activity"/>
    <property type="evidence" value="ECO:0007669"/>
    <property type="project" value="UniProtKB-UniRule"/>
</dbReference>
<dbReference type="SUPFAM" id="SSF64484">
    <property type="entry name" value="beta and beta-prime subunits of DNA dependent RNA-polymerase"/>
    <property type="match status" value="1"/>
</dbReference>
<feature type="domain" description="RNA polymerase Rpb1" evidence="10">
    <location>
        <begin position="270"/>
        <end position="551"/>
    </location>
</feature>
<dbReference type="EC" id="2.7.7.6" evidence="8"/>
<comment type="similarity">
    <text evidence="8">Belongs to the RNA polymerase beta' chain family. RpoC2 subfamily.</text>
</comment>
<dbReference type="InterPro" id="IPR045867">
    <property type="entry name" value="DNA-dir_RpoC_beta_prime"/>
</dbReference>
<evidence type="ECO:0000256" key="8">
    <source>
        <dbReference type="HAMAP-Rule" id="MF_01324"/>
    </source>
</evidence>
<evidence type="ECO:0000259" key="11">
    <source>
        <dbReference type="Pfam" id="PF05000"/>
    </source>
</evidence>
<feature type="binding site" evidence="8">
    <location>
        <position position="318"/>
    </location>
    <ligand>
        <name>Zn(2+)</name>
        <dbReference type="ChEBI" id="CHEBI:29105"/>
    </ligand>
</feature>
<dbReference type="PANTHER" id="PTHR19376:SF68">
    <property type="entry name" value="DNA-DIRECTED RNA POLYMERASE SUBUNIT BETA"/>
    <property type="match status" value="1"/>
</dbReference>
<reference evidence="12" key="1">
    <citation type="journal article" date="2015" name="BMC Evol. Biol.">
        <title>Chloroplast phylogenomic analysis of chlorophyte green algae identifies a novel lineage sister to the Sphaeropleales (Chlorophyceae).</title>
        <authorList>
            <person name="Lemieux C."/>
            <person name="Vincent A.T."/>
            <person name="Labarre A."/>
            <person name="Otis C."/>
            <person name="Turmel M."/>
        </authorList>
    </citation>
    <scope>NUCLEOTIDE SEQUENCE</scope>
</reference>
<dbReference type="EMBL" id="KT625086">
    <property type="protein sequence ID" value="ALO21316.1"/>
    <property type="molecule type" value="Genomic_DNA"/>
</dbReference>
<dbReference type="InterPro" id="IPR007083">
    <property type="entry name" value="RNA_pol_Rpb1_4"/>
</dbReference>
<evidence type="ECO:0000256" key="1">
    <source>
        <dbReference type="ARBA" id="ARBA00022478"/>
    </source>
</evidence>
<comment type="subunit">
    <text evidence="8">In plastids the minimal PEP RNA polymerase catalytic core is composed of four subunits: alpha, beta, beta', and beta''. When a (nuclear-encoded) sigma factor is associated with the core the holoenzyme is formed, which can initiate transcription.</text>
</comment>
<dbReference type="Gene3D" id="1.10.1790.20">
    <property type="match status" value="1"/>
</dbReference>
<name>A0A0S2IC72_9CHLO</name>
<dbReference type="Pfam" id="PF05000">
    <property type="entry name" value="RNA_pol_Rpb1_4"/>
    <property type="match status" value="1"/>
</dbReference>
<keyword evidence="2 12" id="KW-0934">Plastid</keyword>
<dbReference type="InterPro" id="IPR007081">
    <property type="entry name" value="RNA_pol_Rpb1_5"/>
</dbReference>
<comment type="subcellular location">
    <subcellularLocation>
        <location evidence="8">Plastid</location>
        <location evidence="8">Chloroplast</location>
    </subcellularLocation>
</comment>
<evidence type="ECO:0000256" key="5">
    <source>
        <dbReference type="ARBA" id="ARBA00022723"/>
    </source>
</evidence>
<dbReference type="CDD" id="cd02655">
    <property type="entry name" value="RNAP_beta'_C"/>
    <property type="match status" value="1"/>
</dbReference>
<gene>
    <name evidence="8 12" type="primary">rpoC2</name>
</gene>
<feature type="compositionally biased region" description="Polar residues" evidence="9">
    <location>
        <begin position="1734"/>
        <end position="1743"/>
    </location>
</feature>
<organism evidence="12">
    <name type="scientific">Chlorogonium capillatum</name>
    <dbReference type="NCBI Taxonomy" id="71743"/>
    <lineage>
        <taxon>Eukaryota</taxon>
        <taxon>Viridiplantae</taxon>
        <taxon>Chlorophyta</taxon>
        <taxon>core chlorophytes</taxon>
        <taxon>Chlorophyceae</taxon>
        <taxon>CS clade</taxon>
        <taxon>Chlamydomonadales</taxon>
        <taxon>Haematococcaceae</taxon>
        <taxon>Chlorogonium</taxon>
    </lineage>
</organism>
<feature type="binding site" evidence="8">
    <location>
        <position position="483"/>
    </location>
    <ligand>
        <name>Zn(2+)</name>
        <dbReference type="ChEBI" id="CHEBI:29105"/>
    </ligand>
</feature>
<evidence type="ECO:0000256" key="2">
    <source>
        <dbReference type="ARBA" id="ARBA00022640"/>
    </source>
</evidence>
<geneLocation type="chloroplast" evidence="12"/>
<evidence type="ECO:0000256" key="3">
    <source>
        <dbReference type="ARBA" id="ARBA00022679"/>
    </source>
</evidence>
<keyword evidence="3 8" id="KW-0808">Transferase</keyword>
<feature type="binding site" evidence="8">
    <location>
        <position position="480"/>
    </location>
    <ligand>
        <name>Zn(2+)</name>
        <dbReference type="ChEBI" id="CHEBI:29105"/>
    </ligand>
</feature>
<feature type="binding site" evidence="8">
    <location>
        <position position="473"/>
    </location>
    <ligand>
        <name>Zn(2+)</name>
        <dbReference type="ChEBI" id="CHEBI:29105"/>
    </ligand>
</feature>
<keyword evidence="6 8" id="KW-0862">Zinc</keyword>
<dbReference type="PANTHER" id="PTHR19376">
    <property type="entry name" value="DNA-DIRECTED RNA POLYMERASE"/>
    <property type="match status" value="1"/>
</dbReference>
<comment type="function">
    <text evidence="8">DNA-dependent RNA polymerase catalyzes the transcription of DNA into RNA using the four ribonucleoside triphosphates as substrates.</text>
</comment>
<dbReference type="Gene3D" id="1.10.132.30">
    <property type="match status" value="1"/>
</dbReference>
<dbReference type="Pfam" id="PF04998">
    <property type="entry name" value="RNA_pol_Rpb1_5"/>
    <property type="match status" value="2"/>
</dbReference>
<sequence length="3403" mass="379376">MNWKKSIYFNTSKKFSLAPFAHTYDRASLCRDSNLYFSLLPNRGFYLNSNFKTVLFYPAFPCSITKKRGIVYTSSHRENNTGGNVPSLTGQSSCQAGQSGQEMFKKFFNQCFDKGRLKNFVLWFLLNYGEHKTVTLVEQLKNVGFQYASKAGISLGIDDLKIPPKKAILIYDAEKQTSQTVHQYVRGEITGVERFQRLIDTWHRTSEVLKQEVIDYFEATDILNPVYMMAFSGARGNISQVRQLVGMRGLMADPQGQIIDFPIRSNFREGLTLTEYIISSYGARKGIVDTALRTANAGYLTRRLVDVAQHVIISNFDCGTRRGIFLINMKEGNKTIHSLSHRTVGRILARDLFYPTYIISNNEKNKDLTSLSSLRSLALTPNPEGVKGKREYRKEGKLKEGKNSLPSFFAREIYDGQEGRAERSIKGPFARQSLRADARGEFLARRNDEVTLDLAFEIGKKFDKVFVRSPLTCETNHLICQLCYGWSLAQGNLVSIGEAVGVIAAQSIGEPGTQLTMRTFHTGGVFSGDISDQIRAPFNGFVEYTSAIPGTLIRTPEGKIAFLTKSEGSFIVSNTLPLNRTLTRTQASPSGGLHASYAGMLKGGRFANHAEGVVKKAGKRLRDGGVRNAGRPSFLAHPSEDPSYSSPTEENGKKGNGYTEGTEVNGQSLEGLHFKKFNLNTKQSFMNKYKSKVSKRYKVPPFTLLYIRNGQPVSEKEVIAQISNISRKGNATDNAELTIKSDYEGQFYSKSLGFREKHIGPEIKRFSILPALNLSVDAKKEEIAREIYDGRKLHNLETFLDRQDTNYVYPHNFGKIYETTYFSEKIYEAWTWGYAWILSGKIYEANSPSRFFAQLGDYLNLQSCMSQTKWKIHLNQGNTQKIKFHISRPSGGQDFFQSSAYFSSPNTACYPTEGRATCLKLGGKARGSFKTREPLGFVNKQHSILNFDLKKILFKQYGYILFLTEKVQFLKMPLTYISSAKQPSNQISADKGIALNMSPVLPLLSCPNTHDLGKERTAINNLFFRNSFILTGNCNKREQEVSFWDSSMLKYMKKTNLETFTLPHFKTPSHSFLRREPPFYIRAQGERREKTGDLLFFMKNLKKEDLPVFGSLNLRHSYGEQRPRLEKESPFILQWFPQTHQTLTGGYIILENTFNFNLSSPSPVVSFPKRLPRTSSKQIYRKVKSWATPFQSFWRRKAKINNLKFHTPLWNSLSGSNGLGKQLNLNLGGKYKETKYISYSNALSKALTSHEQQANLPQGKASGYAISKLLEAKPPSKVLWVQSSFFKMDKSGYKENNQNKPFTLPSNPNPAKGRVTNPPFNPNPAFGGVTEAGKGKGKGKGLAKRPPALYKIRGGQISKSSCFIFMHIDKQIPLFMQTNRQGSYNYLNLYNKSSYIKYMNHSIYSVRTGNEVLSPSAGVVCSSTPISQSSSFGRAFERNGVTAGENNSKILLKLKVPVPFINHSSVTPNPLPASLPASVTPPKAGLGLGLKGGVTKAVLGLENKQSFGKPSFDFTFPLNFGKGLPSGALKKPKGKKSSCRMAWDEVSPKANSARTRKDIKNSKKRKFLCSLNNLNSFCKTFAFLNQMCKTFPSPSKSAGVDRVNAVSSLTFGKEQEYNLLSINNIDHATEQAYSKMVAELTTHNLFSSNFLKNEYEKYSLIKNKNKLNTFIQSELKKAFYFSELESCYSPQYTHFGDEKYFGRGRVRAGLEGGLEGTTASSGLGQAARKETASPLPSTGWGSNSSRIQNSTLLKNILSLNMQFSCFPSTSPSPSSSHIFQGKDSKVLLSETGEGLLNLANLTLHANKAGRYFAAEGSYTTVGGVSASYPPPYPYPSKAWVTKAGKEAGRFANPLPLPLPASVTPPKAGLGLKGGLVTLPLAGLGLEGRVKGKGLRQSSKRKKFFFNPVYLSNFSFGDCLSDGTAFTVPVSSSQREGHSYGEQDGEFKSNFYHSAVYANEAVPESMSKINGNGNGNGNGICDKILGNMKSGWIVVVLRPSPSFLAQTFGSLRKSKHLILNKYLSLHQTVIQPGNKSKENLGLSLPWPVFAEYIFVPEIFDFDKITSFKDLNKINLLSSPPEENEQKGTSAFIESKDAAVQRAAFGTMKDMAGQHPSKAGMLKATGGKSKNKFQDSTSLFCELNGKTSFVKPKTYTNSQHNYNNGNGYQTVLTRAGGILTALPVEKEPNLRVKNKKCRYQFTKHNIYGTSDISLSSPFGTVAKRGAYSLGLYLQPVHEYNQMSQTSLKQQTSETTSSIIHNEVKNIFVSRPLLEEHPMDGQEFDNSFCSALRANIEKAGSRTATLFSIFLCSDKYSLLKNKSAHSMGYPAFGLCPAEGRATAQKEAFTFPKRSLFQKQSLWKRTPKKYLSWVQASFWKGKQSLGPLSSHRFSDKPGTLVYAGLRKKYNKRYVVNQSFDSLYHWKNNRTPFFNKQQKTHHPFSKYPTDDFSIITNPFLNTLINKFKTFNSTLTFPYSNSQLPNSQPQPAIKEITERSDWTQRNLVSPNTYISNITVPKGQGEDKQSEDYILEGVGNNTGLMVKGIEKEAFSTICFVSRKPLNFSSFVIMPAFVTPPFNPPEAGKGLENPSKKYISHAANPAFGRVRSVPPEGKTQAKTHIEGLREGPSARTFGGENLQFNSALDFARTGQPSLKHQVYSLSYQPLSIFDSFLYPSLASSISVMLSFYLTKIMELSERYIHPNISYITNLKTSFLVPVCTQGEALGNNPNPKVNSTSSAGFAWGVQTLPFKQSLEGFSSGFSKDQLISPFLWNGEKNHLNSLFLNLFESPCFSFNIHERLNMSVLSSTAGKKSKSSIEGRPILNFHFSCEKNLLFSRDHTLPVHSETQTLAGLAEGRSLSRFLPCQRQGKQAAGTVMLPQAKLPPYRRDARVLSSRVPVAPSARGSQLTKFSYNYRKELLSYQTFAKTNHYSPFNGEIVYTRYNLDLNSQLMTYSKPSKLALNIIYPTEDSCMFLTKADLISYYLPSKNFIFTFNQVFNEAKKKTYTIQDTLIKFVNMASGTDEETTSFATSQVWGQVDESSPLPSYTSPSLREERSIFNIQGYETTQPASQGVASLPSRFAPGAQGKNGGSSLLTLPSAGLDRFALPSAGLDRFALPSAGQGLKISKLKAGIPLAYNLSLLGDFFVYGDPISPTTAIQSSGQIIHYNNQKITLRRAQPIFISPKGILRKFDGDFIDPKAPVITLSYQRLKTGDIIQGIPKVEQFFEARTTKRGRLFRDSLPSLLKGLFKRYLAKLPLDLAVRQSFYKIQQIVVDGVQRVYKSQGVTISDKHLEVIVKQMTNKVRILDGAQTGFFPGEVVDLCFVEKINSFLIKKITYEPLVLGITKASLEVDSFLSAASFQQTTRVLSKAAIYRKKDFLKGLKENVILGNLIPAGTGYLVYLDDLN</sequence>
<evidence type="ECO:0000313" key="12">
    <source>
        <dbReference type="EMBL" id="ALO21316.1"/>
    </source>
</evidence>
<dbReference type="HAMAP" id="MF_01324">
    <property type="entry name" value="RNApol_bact_RpoC2"/>
    <property type="match status" value="1"/>
</dbReference>
<comment type="cofactor">
    <cofactor evidence="8">
        <name>Zn(2+)</name>
        <dbReference type="ChEBI" id="CHEBI:29105"/>
    </cofactor>
    <text evidence="8">Binds 1 Zn(2+) ion per subunit.</text>
</comment>
<dbReference type="GO" id="GO:0003677">
    <property type="term" value="F:DNA binding"/>
    <property type="evidence" value="ECO:0007669"/>
    <property type="project" value="UniProtKB-UniRule"/>
</dbReference>
<accession>A0A0S2IC72</accession>
<dbReference type="GO" id="GO:0006351">
    <property type="term" value="P:DNA-templated transcription"/>
    <property type="evidence" value="ECO:0007669"/>
    <property type="project" value="UniProtKB-UniRule"/>
</dbReference>
<dbReference type="InterPro" id="IPR038120">
    <property type="entry name" value="Rpb1_funnel_sf"/>
</dbReference>
<dbReference type="GO" id="GO:0008270">
    <property type="term" value="F:zinc ion binding"/>
    <property type="evidence" value="ECO:0007669"/>
    <property type="project" value="UniProtKB-UniRule"/>
</dbReference>
<protein>
    <recommendedName>
        <fullName evidence="8">DNA-directed RNA polymerase subunit beta''</fullName>
        <ecNumber evidence="8">2.7.7.6</ecNumber>
    </recommendedName>
    <alternativeName>
        <fullName evidence="8">PEP</fullName>
    </alternativeName>
    <alternativeName>
        <fullName evidence="8">Plastid-encoded RNA polymerase subunit beta''</fullName>
        <shortName evidence="8">RNA polymerase subunit beta''</shortName>
    </alternativeName>
</protein>
<feature type="region of interest" description="Disordered" evidence="9">
    <location>
        <begin position="621"/>
        <end position="664"/>
    </location>
</feature>
<dbReference type="Gene3D" id="1.10.274.100">
    <property type="entry name" value="RNA polymerase Rpb1, domain 3"/>
    <property type="match status" value="1"/>
</dbReference>
<dbReference type="GO" id="GO:0000428">
    <property type="term" value="C:DNA-directed RNA polymerase complex"/>
    <property type="evidence" value="ECO:0007669"/>
    <property type="project" value="UniProtKB-KW"/>
</dbReference>
<keyword evidence="4 8" id="KW-0548">Nucleotidyltransferase</keyword>
<evidence type="ECO:0000256" key="7">
    <source>
        <dbReference type="ARBA" id="ARBA00023163"/>
    </source>
</evidence>
<keyword evidence="5 8" id="KW-0479">Metal-binding</keyword>
<dbReference type="GO" id="GO:0009507">
    <property type="term" value="C:chloroplast"/>
    <property type="evidence" value="ECO:0007669"/>
    <property type="project" value="UniProtKB-SubCell"/>
</dbReference>
<evidence type="ECO:0000256" key="6">
    <source>
        <dbReference type="ARBA" id="ARBA00022833"/>
    </source>
</evidence>
<evidence type="ECO:0000259" key="10">
    <source>
        <dbReference type="Pfam" id="PF04998"/>
    </source>
</evidence>
<keyword evidence="7 8" id="KW-0804">Transcription</keyword>
<keyword evidence="1 8" id="KW-0240">DNA-directed RNA polymerase</keyword>
<feature type="domain" description="RNA polymerase Rpb1" evidence="11">
    <location>
        <begin position="189"/>
        <end position="267"/>
    </location>
</feature>
<dbReference type="InterPro" id="IPR012756">
    <property type="entry name" value="DNA-dir_RpoC2_beta_pp"/>
</dbReference>
<dbReference type="Gene3D" id="1.10.150.390">
    <property type="match status" value="1"/>
</dbReference>
<evidence type="ECO:0000256" key="4">
    <source>
        <dbReference type="ARBA" id="ARBA00022695"/>
    </source>
</evidence>